<accession>A0A4T0NLV5</accession>
<dbReference type="Proteomes" id="UP000307169">
    <property type="component" value="Unassembled WGS sequence"/>
</dbReference>
<evidence type="ECO:0000313" key="6">
    <source>
        <dbReference type="EMBL" id="TIC62226.1"/>
    </source>
</evidence>
<evidence type="ECO:0000313" key="10">
    <source>
        <dbReference type="Proteomes" id="UP000307169"/>
    </source>
</evidence>
<evidence type="ECO:0000313" key="9">
    <source>
        <dbReference type="Proteomes" id="UP000305647"/>
    </source>
</evidence>
<dbReference type="EMBL" id="SPRV01000041">
    <property type="protein sequence ID" value="TIC60399.1"/>
    <property type="molecule type" value="Genomic_DNA"/>
</dbReference>
<dbReference type="Proteomes" id="UP000309601">
    <property type="component" value="Unassembled WGS sequence"/>
</dbReference>
<evidence type="ECO:0000313" key="11">
    <source>
        <dbReference type="Proteomes" id="UP000309601"/>
    </source>
</evidence>
<evidence type="ECO:0000313" key="8">
    <source>
        <dbReference type="Proteomes" id="UP000305362"/>
    </source>
</evidence>
<name>A0A4T0NLV5_9BASI</name>
<reference evidence="8 9" key="1">
    <citation type="submission" date="2019-03" db="EMBL/GenBank/DDBJ databases">
        <title>Sequencing 25 genomes of Wallemia mellicola.</title>
        <authorList>
            <person name="Gostincar C."/>
        </authorList>
    </citation>
    <scope>NUCLEOTIDE SEQUENCE [LARGE SCALE GENOMIC DNA]</scope>
    <source>
        <strain evidence="3 10">EXF-1262</strain>
        <strain evidence="6 11">EXF-1274</strain>
        <strain evidence="5 8">EXF-1277</strain>
        <strain evidence="2 12">EXF-6152</strain>
        <strain evidence="7 13">EXF-757</strain>
        <strain evidence="4 9">EXF-8738</strain>
    </source>
</reference>
<dbReference type="EMBL" id="SPRH01000046">
    <property type="protein sequence ID" value="TIB97607.1"/>
    <property type="molecule type" value="Genomic_DNA"/>
</dbReference>
<keyword evidence="1" id="KW-0732">Signal</keyword>
<dbReference type="EMBL" id="SPRC01000042">
    <property type="protein sequence ID" value="TIB76716.1"/>
    <property type="molecule type" value="Genomic_DNA"/>
</dbReference>
<feature type="signal peptide" evidence="1">
    <location>
        <begin position="1"/>
        <end position="16"/>
    </location>
</feature>
<evidence type="ECO:0000313" key="2">
    <source>
        <dbReference type="EMBL" id="TIB76716.1"/>
    </source>
</evidence>
<dbReference type="Proteomes" id="UP000310685">
    <property type="component" value="Unassembled WGS sequence"/>
</dbReference>
<evidence type="ECO:0000256" key="1">
    <source>
        <dbReference type="SAM" id="SignalP"/>
    </source>
</evidence>
<comment type="caution">
    <text evidence="3">The sequence shown here is derived from an EMBL/GenBank/DDBJ whole genome shotgun (WGS) entry which is preliminary data.</text>
</comment>
<dbReference type="OrthoDB" id="3361941at2759"/>
<organism evidence="3 10">
    <name type="scientific">Wallemia mellicola</name>
    <dbReference type="NCBI Taxonomy" id="1708541"/>
    <lineage>
        <taxon>Eukaryota</taxon>
        <taxon>Fungi</taxon>
        <taxon>Dikarya</taxon>
        <taxon>Basidiomycota</taxon>
        <taxon>Wallemiomycotina</taxon>
        <taxon>Wallemiomycetes</taxon>
        <taxon>Wallemiales</taxon>
        <taxon>Wallemiaceae</taxon>
        <taxon>Wallemia</taxon>
    </lineage>
</organism>
<evidence type="ECO:0000313" key="4">
    <source>
        <dbReference type="EMBL" id="TIC27872.1"/>
    </source>
</evidence>
<evidence type="ECO:0000313" key="12">
    <source>
        <dbReference type="Proteomes" id="UP000310685"/>
    </source>
</evidence>
<protein>
    <submittedName>
        <fullName evidence="3">Uncharacterized protein</fullName>
    </submittedName>
</protein>
<dbReference type="Proteomes" id="UP000305362">
    <property type="component" value="Unassembled WGS sequence"/>
</dbReference>
<sequence>MKLAAVFMLALGSAAAASINTPSIALRNKNHFSLDSDVAAHALYGIKPEYRNEVLKYHRLGNDDRARAALIAGLNDRKAYQLIDKLQKLGN</sequence>
<evidence type="ECO:0000313" key="13">
    <source>
        <dbReference type="Proteomes" id="UP000310708"/>
    </source>
</evidence>
<dbReference type="EMBL" id="SPRX01000049">
    <property type="protein sequence ID" value="TIC63373.1"/>
    <property type="molecule type" value="Genomic_DNA"/>
</dbReference>
<feature type="chain" id="PRO_5044609222" evidence="1">
    <location>
        <begin position="17"/>
        <end position="91"/>
    </location>
</feature>
<evidence type="ECO:0000313" key="7">
    <source>
        <dbReference type="EMBL" id="TIC63373.1"/>
    </source>
</evidence>
<gene>
    <name evidence="7" type="ORF">E3Q01_03393</name>
    <name evidence="6" type="ORF">E3Q02_03597</name>
    <name evidence="5" type="ORF">E3Q03_03243</name>
    <name evidence="4" type="ORF">E3Q10_03496</name>
    <name evidence="3" type="ORF">E3Q17_03346</name>
    <name evidence="2" type="ORF">E3Q22_03404</name>
</gene>
<evidence type="ECO:0000313" key="3">
    <source>
        <dbReference type="EMBL" id="TIB97607.1"/>
    </source>
</evidence>
<proteinExistence type="predicted"/>
<dbReference type="EMBL" id="SPRO01000049">
    <property type="protein sequence ID" value="TIC27872.1"/>
    <property type="molecule type" value="Genomic_DNA"/>
</dbReference>
<dbReference type="EMBL" id="SPRW01000050">
    <property type="protein sequence ID" value="TIC62226.1"/>
    <property type="molecule type" value="Genomic_DNA"/>
</dbReference>
<evidence type="ECO:0000313" key="5">
    <source>
        <dbReference type="EMBL" id="TIC60399.1"/>
    </source>
</evidence>
<dbReference type="Proteomes" id="UP000305647">
    <property type="component" value="Unassembled WGS sequence"/>
</dbReference>
<dbReference type="Proteomes" id="UP000310708">
    <property type="component" value="Unassembled WGS sequence"/>
</dbReference>
<dbReference type="AlphaFoldDB" id="A0A4T0NLV5"/>